<dbReference type="STRING" id="84022.CACET_c16640"/>
<dbReference type="PATRIC" id="fig|84022.6.peg.1659"/>
<keyword evidence="2" id="KW-0812">Transmembrane</keyword>
<dbReference type="Pfam" id="PF13399">
    <property type="entry name" value="LytR_C"/>
    <property type="match status" value="1"/>
</dbReference>
<protein>
    <submittedName>
        <fullName evidence="5">Transcriptional attenuator, LytR family</fullName>
    </submittedName>
</protein>
<reference evidence="5 6" key="1">
    <citation type="submission" date="2014-10" db="EMBL/GenBank/DDBJ databases">
        <title>Genome sequence of Clostridium aceticum DSM 1496.</title>
        <authorList>
            <person name="Poehlein A."/>
            <person name="Schiel-Bengelsdorf B."/>
            <person name="Gottschalk G."/>
            <person name="Duerre P."/>
            <person name="Daniel R."/>
        </authorList>
    </citation>
    <scope>NUCLEOTIDE SEQUENCE [LARGE SCALE GENOMIC DNA]</scope>
    <source>
        <strain evidence="5 6">DSM 1496</strain>
    </source>
</reference>
<feature type="domain" description="LytR/CpsA/Psr regulator C-terminal" evidence="4">
    <location>
        <begin position="295"/>
        <end position="378"/>
    </location>
</feature>
<dbReference type="KEGG" id="cace:CACET_c16640"/>
<comment type="similarity">
    <text evidence="1">Belongs to the LytR/CpsA/Psr (LCP) family.</text>
</comment>
<dbReference type="Gene3D" id="3.30.70.2390">
    <property type="match status" value="1"/>
</dbReference>
<evidence type="ECO:0000256" key="1">
    <source>
        <dbReference type="ARBA" id="ARBA00006068"/>
    </source>
</evidence>
<dbReference type="Pfam" id="PF03816">
    <property type="entry name" value="LytR_cpsA_psr"/>
    <property type="match status" value="1"/>
</dbReference>
<dbReference type="PANTHER" id="PTHR33392:SF6">
    <property type="entry name" value="POLYISOPRENYL-TEICHOIC ACID--PEPTIDOGLYCAN TEICHOIC ACID TRANSFERASE TAGU"/>
    <property type="match status" value="1"/>
</dbReference>
<dbReference type="PANTHER" id="PTHR33392">
    <property type="entry name" value="POLYISOPRENYL-TEICHOIC ACID--PEPTIDOGLYCAN TEICHOIC ACID TRANSFERASE TAGU"/>
    <property type="match status" value="1"/>
</dbReference>
<keyword evidence="2" id="KW-0472">Membrane</keyword>
<evidence type="ECO:0000313" key="6">
    <source>
        <dbReference type="Proteomes" id="UP000035704"/>
    </source>
</evidence>
<dbReference type="InterPro" id="IPR004474">
    <property type="entry name" value="LytR_CpsA_psr"/>
</dbReference>
<accession>A0A0G3W9T4</accession>
<dbReference type="InterPro" id="IPR027381">
    <property type="entry name" value="LytR/CpsA/Psr_C"/>
</dbReference>
<evidence type="ECO:0000259" key="3">
    <source>
        <dbReference type="Pfam" id="PF03816"/>
    </source>
</evidence>
<feature type="domain" description="Cell envelope-related transcriptional attenuator" evidence="3">
    <location>
        <begin position="56"/>
        <end position="207"/>
    </location>
</feature>
<dbReference type="RefSeq" id="WP_052661266.1">
    <property type="nucleotide sequence ID" value="NZ_CP009687.1"/>
</dbReference>
<evidence type="ECO:0000256" key="2">
    <source>
        <dbReference type="SAM" id="Phobius"/>
    </source>
</evidence>
<feature type="transmembrane region" description="Helical" evidence="2">
    <location>
        <begin position="12"/>
        <end position="29"/>
    </location>
</feature>
<keyword evidence="6" id="KW-1185">Reference proteome</keyword>
<dbReference type="Proteomes" id="UP000035704">
    <property type="component" value="Chromosome"/>
</dbReference>
<sequence length="382" mass="42363">MGRRTKQKKRPVGFILVLVVVVVAGIFFINNKSSHRINILVLGVDALNLQKSQATRADTIMLLSTEGDGSNPVLISIPRDTRVNIPGRRSPEKINHAHAYGGVELLTNTVEGFLDIPIHYYVRVNYKAVEELVEALGGVTVDVPIDMKYSDPYDDPPLHIDIKKGQQVLGGKDALHFLRFRSGYANQDLGRIQAQQKFVHALMDKMMSPMTIFKVPTLTKTFYNNVDTNIPKNKMLSLGIKGLRAKFQEITKLTLPGSTAMVNGISYYIVKDQDIQTIKESHLTASSELKSNSVIEVLNGCGVSGVAAEFAKKLERESITVATIGNYETNDMSESFIEYHPKHKKEARKVGKALGIKKLIEVKEEMTTVDISVVVGKDLVEN</sequence>
<dbReference type="AlphaFoldDB" id="A0A0G3W9T4"/>
<proteinExistence type="inferred from homology"/>
<dbReference type="NCBIfam" id="TIGR00350">
    <property type="entry name" value="lytR_cpsA_psr"/>
    <property type="match status" value="1"/>
</dbReference>
<evidence type="ECO:0000259" key="4">
    <source>
        <dbReference type="Pfam" id="PF13399"/>
    </source>
</evidence>
<organism evidence="5 6">
    <name type="scientific">Clostridium aceticum</name>
    <dbReference type="NCBI Taxonomy" id="84022"/>
    <lineage>
        <taxon>Bacteria</taxon>
        <taxon>Bacillati</taxon>
        <taxon>Bacillota</taxon>
        <taxon>Clostridia</taxon>
        <taxon>Eubacteriales</taxon>
        <taxon>Clostridiaceae</taxon>
        <taxon>Clostridium</taxon>
    </lineage>
</organism>
<name>A0A0G3W9T4_9CLOT</name>
<dbReference type="Gene3D" id="3.40.630.190">
    <property type="entry name" value="LCP protein"/>
    <property type="match status" value="1"/>
</dbReference>
<dbReference type="EMBL" id="CP009687">
    <property type="protein sequence ID" value="AKL95113.1"/>
    <property type="molecule type" value="Genomic_DNA"/>
</dbReference>
<dbReference type="InterPro" id="IPR050922">
    <property type="entry name" value="LytR/CpsA/Psr_CW_biosynth"/>
</dbReference>
<keyword evidence="2" id="KW-1133">Transmembrane helix</keyword>
<gene>
    <name evidence="5" type="ORF">CACET_c16640</name>
</gene>
<dbReference type="OrthoDB" id="305468at2"/>
<evidence type="ECO:0000313" key="5">
    <source>
        <dbReference type="EMBL" id="AKL95113.1"/>
    </source>
</evidence>